<dbReference type="InterPro" id="IPR003594">
    <property type="entry name" value="HATPase_dom"/>
</dbReference>
<proteinExistence type="predicted"/>
<keyword evidence="5" id="KW-0547">Nucleotide-binding</keyword>
<dbReference type="PANTHER" id="PTHR43065">
    <property type="entry name" value="SENSOR HISTIDINE KINASE"/>
    <property type="match status" value="1"/>
</dbReference>
<evidence type="ECO:0000256" key="1">
    <source>
        <dbReference type="ARBA" id="ARBA00000085"/>
    </source>
</evidence>
<dbReference type="InterPro" id="IPR003661">
    <property type="entry name" value="HisK_dim/P_dom"/>
</dbReference>
<dbReference type="OrthoDB" id="9815750at2"/>
<evidence type="ECO:0000259" key="10">
    <source>
        <dbReference type="PROSITE" id="PS50109"/>
    </source>
</evidence>
<dbReference type="InterPro" id="IPR004358">
    <property type="entry name" value="Sig_transdc_His_kin-like_C"/>
</dbReference>
<evidence type="ECO:0000256" key="5">
    <source>
        <dbReference type="ARBA" id="ARBA00022741"/>
    </source>
</evidence>
<evidence type="ECO:0000256" key="9">
    <source>
        <dbReference type="SAM" id="Phobius"/>
    </source>
</evidence>
<dbReference type="PRINTS" id="PR00344">
    <property type="entry name" value="BCTRLSENSOR"/>
</dbReference>
<dbReference type="GeneID" id="78341917"/>
<dbReference type="CDD" id="cd00082">
    <property type="entry name" value="HisKA"/>
    <property type="match status" value="1"/>
</dbReference>
<dbReference type="Pfam" id="PF02518">
    <property type="entry name" value="HATPase_c"/>
    <property type="match status" value="1"/>
</dbReference>
<dbReference type="SUPFAM" id="SSF55874">
    <property type="entry name" value="ATPase domain of HSP90 chaperone/DNA topoisomerase II/histidine kinase"/>
    <property type="match status" value="1"/>
</dbReference>
<gene>
    <name evidence="11" type="primary">porY</name>
    <name evidence="11" type="ORF">A5CBH24_11970</name>
</gene>
<evidence type="ECO:0000256" key="6">
    <source>
        <dbReference type="ARBA" id="ARBA00022777"/>
    </source>
</evidence>
<dbReference type="SMART" id="SM00387">
    <property type="entry name" value="HATPase_c"/>
    <property type="match status" value="1"/>
</dbReference>
<keyword evidence="4" id="KW-0808">Transferase</keyword>
<evidence type="ECO:0000256" key="2">
    <source>
        <dbReference type="ARBA" id="ARBA00012438"/>
    </source>
</evidence>
<dbReference type="InterPro" id="IPR005467">
    <property type="entry name" value="His_kinase_dom"/>
</dbReference>
<comment type="catalytic activity">
    <reaction evidence="1">
        <text>ATP + protein L-histidine = ADP + protein N-phospho-L-histidine.</text>
        <dbReference type="EC" id="2.7.13.3"/>
    </reaction>
</comment>
<dbReference type="PROSITE" id="PS50109">
    <property type="entry name" value="HIS_KIN"/>
    <property type="match status" value="1"/>
</dbReference>
<feature type="domain" description="Histidine kinase" evidence="10">
    <location>
        <begin position="194"/>
        <end position="397"/>
    </location>
</feature>
<dbReference type="AlphaFoldDB" id="A0A4Y1WTV9"/>
<evidence type="ECO:0000256" key="7">
    <source>
        <dbReference type="ARBA" id="ARBA00022840"/>
    </source>
</evidence>
<dbReference type="Gene3D" id="3.30.565.10">
    <property type="entry name" value="Histidine kinase-like ATPase, C-terminal domain"/>
    <property type="match status" value="1"/>
</dbReference>
<dbReference type="GO" id="GO:0000155">
    <property type="term" value="F:phosphorelay sensor kinase activity"/>
    <property type="evidence" value="ECO:0007669"/>
    <property type="project" value="InterPro"/>
</dbReference>
<dbReference type="EMBL" id="AP019735">
    <property type="protein sequence ID" value="BBL03884.1"/>
    <property type="molecule type" value="Genomic_DNA"/>
</dbReference>
<evidence type="ECO:0000256" key="3">
    <source>
        <dbReference type="ARBA" id="ARBA00022553"/>
    </source>
</evidence>
<keyword evidence="12" id="KW-1185">Reference proteome</keyword>
<dbReference type="RefSeq" id="WP_141412509.1">
    <property type="nucleotide sequence ID" value="NZ_AP019735.1"/>
</dbReference>
<keyword evidence="9" id="KW-0812">Transmembrane</keyword>
<keyword evidence="8" id="KW-0902">Two-component regulatory system</keyword>
<keyword evidence="7" id="KW-0067">ATP-binding</keyword>
<evidence type="ECO:0000313" key="11">
    <source>
        <dbReference type="EMBL" id="BBL03884.1"/>
    </source>
</evidence>
<organism evidence="11 12">
    <name type="scientific">Alistipes communis</name>
    <dbReference type="NCBI Taxonomy" id="2585118"/>
    <lineage>
        <taxon>Bacteria</taxon>
        <taxon>Pseudomonadati</taxon>
        <taxon>Bacteroidota</taxon>
        <taxon>Bacteroidia</taxon>
        <taxon>Bacteroidales</taxon>
        <taxon>Rikenellaceae</taxon>
        <taxon>Alistipes</taxon>
    </lineage>
</organism>
<reference evidence="12" key="1">
    <citation type="submission" date="2019-06" db="EMBL/GenBank/DDBJ databases">
        <title>Alistipes onderdonkii subsp. vulgaris subsp. nov., Alistipes dispar sp. nov. and Alistipes communis sp. nov., isolated from human faeces, and creation of Alistipes onderdonkii subsp. onderdonkii subsp. nov.</title>
        <authorList>
            <person name="Sakamoto M."/>
            <person name="Ikeyama N."/>
            <person name="Ogata Y."/>
            <person name="Suda W."/>
            <person name="Iino T."/>
            <person name="Hattori M."/>
            <person name="Ohkuma M."/>
        </authorList>
    </citation>
    <scope>NUCLEOTIDE SEQUENCE [LARGE SCALE GENOMIC DNA]</scope>
    <source>
        <strain evidence="12">5CBH24</strain>
    </source>
</reference>
<dbReference type="InterPro" id="IPR036890">
    <property type="entry name" value="HATPase_C_sf"/>
</dbReference>
<dbReference type="KEGG" id="acou:A5CBH24_11970"/>
<evidence type="ECO:0000256" key="8">
    <source>
        <dbReference type="ARBA" id="ARBA00023012"/>
    </source>
</evidence>
<dbReference type="PANTHER" id="PTHR43065:SF10">
    <property type="entry name" value="PEROXIDE STRESS-ACTIVATED HISTIDINE KINASE MAK3"/>
    <property type="match status" value="1"/>
</dbReference>
<sequence length="399" mass="45937">MARRSLKYLLNRYTLSFRNRIVVIAVGMVICLLSLVYTNRMAHDLREKEQHDVEVWAHAMEQASRDAFGGSVNDPLIKGILSNRNNIPFIITDERLNVIQSHLVPREVLDHPDRLRRQIDRFTEENQPKTVNYWWGPEHRHIIFYGKSKLLKGLYLFPYVQLGVIFFFIFIGYIAFRSSKQDEQNRVWIGLAKETAHQLGTPTSSLLGWIEYLRSQPVDQEAVEEMNKDLTHLLKIVDRFSKIGSETVLQKATVNEVVGEAVMYFRKRIPRNVTLDYNGLAIAPIEANINPALFEWVVENLMKNALDALQGHGSIDVRLSMDDQNVMIDVKDTGKGIPKSNWKRIFEPGFTTKTRGWGLGLSLSRRIIEEYHNGKIAVVESEPGKGTMIRITLKRFFDA</sequence>
<feature type="transmembrane region" description="Helical" evidence="9">
    <location>
        <begin position="21"/>
        <end position="38"/>
    </location>
</feature>
<name>A0A4Y1WTV9_9BACT</name>
<keyword evidence="6 11" id="KW-0418">Kinase</keyword>
<protein>
    <recommendedName>
        <fullName evidence="2">histidine kinase</fullName>
        <ecNumber evidence="2">2.7.13.3</ecNumber>
    </recommendedName>
</protein>
<keyword evidence="3" id="KW-0597">Phosphoprotein</keyword>
<feature type="transmembrane region" description="Helical" evidence="9">
    <location>
        <begin position="156"/>
        <end position="176"/>
    </location>
</feature>
<accession>A0A4Y1WTV9</accession>
<dbReference type="Proteomes" id="UP000318946">
    <property type="component" value="Chromosome"/>
</dbReference>
<evidence type="ECO:0000313" key="12">
    <source>
        <dbReference type="Proteomes" id="UP000318946"/>
    </source>
</evidence>
<dbReference type="EC" id="2.7.13.3" evidence="2"/>
<keyword evidence="9" id="KW-1133">Transmembrane helix</keyword>
<evidence type="ECO:0000256" key="4">
    <source>
        <dbReference type="ARBA" id="ARBA00022679"/>
    </source>
</evidence>
<dbReference type="GO" id="GO:0005524">
    <property type="term" value="F:ATP binding"/>
    <property type="evidence" value="ECO:0007669"/>
    <property type="project" value="UniProtKB-KW"/>
</dbReference>
<keyword evidence="9" id="KW-0472">Membrane</keyword>